<dbReference type="SUPFAM" id="SSF88697">
    <property type="entry name" value="PUA domain-like"/>
    <property type="match status" value="1"/>
</dbReference>
<reference evidence="2 3" key="1">
    <citation type="submission" date="2013-11" db="EMBL/GenBank/DDBJ databases">
        <title>Genome sequencing of Stegodyphus mimosarum.</title>
        <authorList>
            <person name="Bechsgaard J."/>
        </authorList>
    </citation>
    <scope>NUCLEOTIDE SEQUENCE [LARGE SCALE GENOMIC DNA]</scope>
</reference>
<name>A0A087UJK5_STEMI</name>
<dbReference type="InterPro" id="IPR046336">
    <property type="entry name" value="Lon_prtase_N_sf"/>
</dbReference>
<evidence type="ECO:0000313" key="2">
    <source>
        <dbReference type="EMBL" id="KFM77544.1"/>
    </source>
</evidence>
<dbReference type="Proteomes" id="UP000054359">
    <property type="component" value="Unassembled WGS sequence"/>
</dbReference>
<dbReference type="InterPro" id="IPR015947">
    <property type="entry name" value="PUA-like_sf"/>
</dbReference>
<evidence type="ECO:0000313" key="3">
    <source>
        <dbReference type="Proteomes" id="UP000054359"/>
    </source>
</evidence>
<dbReference type="PANTHER" id="PTHR23327">
    <property type="entry name" value="RING FINGER PROTEIN 127"/>
    <property type="match status" value="1"/>
</dbReference>
<dbReference type="STRING" id="407821.A0A087UJK5"/>
<dbReference type="AlphaFoldDB" id="A0A087UJK5"/>
<proteinExistence type="predicted"/>
<dbReference type="OrthoDB" id="264917at2759"/>
<dbReference type="PANTHER" id="PTHR23327:SF42">
    <property type="entry name" value="LON PEPTIDASE N-TERMINAL DOMAIN AND RING FINGER PROTEIN C14F5.10C"/>
    <property type="match status" value="1"/>
</dbReference>
<dbReference type="PROSITE" id="PS51787">
    <property type="entry name" value="LON_N"/>
    <property type="match status" value="1"/>
</dbReference>
<dbReference type="Gene3D" id="2.30.130.40">
    <property type="entry name" value="LON domain-like"/>
    <property type="match status" value="1"/>
</dbReference>
<dbReference type="EMBL" id="KK120113">
    <property type="protein sequence ID" value="KFM77544.1"/>
    <property type="molecule type" value="Genomic_DNA"/>
</dbReference>
<organism evidence="2 3">
    <name type="scientific">Stegodyphus mimosarum</name>
    <name type="common">African social velvet spider</name>
    <dbReference type="NCBI Taxonomy" id="407821"/>
    <lineage>
        <taxon>Eukaryota</taxon>
        <taxon>Metazoa</taxon>
        <taxon>Ecdysozoa</taxon>
        <taxon>Arthropoda</taxon>
        <taxon>Chelicerata</taxon>
        <taxon>Arachnida</taxon>
        <taxon>Araneae</taxon>
        <taxon>Araneomorphae</taxon>
        <taxon>Entelegynae</taxon>
        <taxon>Eresoidea</taxon>
        <taxon>Eresidae</taxon>
        <taxon>Stegodyphus</taxon>
    </lineage>
</organism>
<dbReference type="OMA" id="HIEEMEX"/>
<dbReference type="Pfam" id="PF02190">
    <property type="entry name" value="LON_substr_bdg"/>
    <property type="match status" value="1"/>
</dbReference>
<keyword evidence="3" id="KW-1185">Reference proteome</keyword>
<accession>A0A087UJK5</accession>
<feature type="non-terminal residue" evidence="2">
    <location>
        <position position="150"/>
    </location>
</feature>
<gene>
    <name evidence="2" type="ORF">X975_04735</name>
</gene>
<protein>
    <submittedName>
        <fullName evidence="2">LON peptidase N-terminal domain and RING finger protein 3</fullName>
    </submittedName>
</protein>
<dbReference type="InterPro" id="IPR003111">
    <property type="entry name" value="Lon_prtase_N"/>
</dbReference>
<sequence>MLEIRDVQYFPDGRSVVDTIGSRRFRILKRGERDGYHTGAVEFLEDESLVGVNLESIKKLHDEVYKVSQAWFMRLPSDTKRQILLHFGPMPPVESNYLNSPNGPSWFWWMLAVLPLEPRSQLMILSMTSLPRRLNTLYRVLLHLQSSITT</sequence>
<evidence type="ECO:0000259" key="1">
    <source>
        <dbReference type="PROSITE" id="PS51787"/>
    </source>
</evidence>
<feature type="domain" description="Lon N-terminal" evidence="1">
    <location>
        <begin position="1"/>
        <end position="145"/>
    </location>
</feature>
<dbReference type="GO" id="GO:0061630">
    <property type="term" value="F:ubiquitin protein ligase activity"/>
    <property type="evidence" value="ECO:0007669"/>
    <property type="project" value="TreeGrafter"/>
</dbReference>